<sequence>MLPGDWVLNQAEICALRTEMEEMKERSSSCVNILALQKEWDELSCPICMDHPHNAVLILCSSHEKGCRSYICDTSYRHSNCLDQFKKSRVSHGDSSSLSSSSIAENLSSDPNEFFTEIADPIEENGGRQHDTVAAIRADGNDVSKRSELRSLKCPLCRGNVLGWMVVKEARQYLDLKTRICSRESCSFSGNYRELRRHARRVHPSTRPVDIDPSRQRAWRRLEDQREYGDILSAVRSAMPGAIVFGDYVIESGSEALPRDREFGERGGQWLSTLFLFHMFRNSSRGSLDEPRGTTRSWRTRQRSRGQRNLWGENLLGLQDDDDEDDDLNPDDDIMVPRRRRRFTRPRRDDEQQ</sequence>
<dbReference type="Gene3D" id="3.30.40.10">
    <property type="entry name" value="Zinc/RING finger domain, C3HC4 (zinc finger)"/>
    <property type="match status" value="1"/>
</dbReference>
<dbReference type="Proteomes" id="UP000639772">
    <property type="component" value="Unassembled WGS sequence"/>
</dbReference>
<name>A0A835PQ81_VANPL</name>
<dbReference type="InterPro" id="IPR012866">
    <property type="entry name" value="DUF1644"/>
</dbReference>
<evidence type="ECO:0000256" key="1">
    <source>
        <dbReference type="SAM" id="MobiDB-lite"/>
    </source>
</evidence>
<dbReference type="InterPro" id="IPR013083">
    <property type="entry name" value="Znf_RING/FYVE/PHD"/>
</dbReference>
<dbReference type="PANTHER" id="PTHR31197:SF2">
    <property type="entry name" value="C2H2-TYPE DOMAIN-CONTAINING PROTEIN"/>
    <property type="match status" value="1"/>
</dbReference>
<dbReference type="AlphaFoldDB" id="A0A835PQ81"/>
<comment type="caution">
    <text evidence="2">The sequence shown here is derived from an EMBL/GenBank/DDBJ whole genome shotgun (WGS) entry which is preliminary data.</text>
</comment>
<feature type="region of interest" description="Disordered" evidence="1">
    <location>
        <begin position="285"/>
        <end position="304"/>
    </location>
</feature>
<protein>
    <submittedName>
        <fullName evidence="2">Uncharacterized protein</fullName>
    </submittedName>
</protein>
<evidence type="ECO:0000313" key="2">
    <source>
        <dbReference type="EMBL" id="KAG0454197.1"/>
    </source>
</evidence>
<proteinExistence type="predicted"/>
<evidence type="ECO:0000313" key="3">
    <source>
        <dbReference type="Proteomes" id="UP000639772"/>
    </source>
</evidence>
<organism evidence="2 3">
    <name type="scientific">Vanilla planifolia</name>
    <name type="common">Vanilla</name>
    <dbReference type="NCBI Taxonomy" id="51239"/>
    <lineage>
        <taxon>Eukaryota</taxon>
        <taxon>Viridiplantae</taxon>
        <taxon>Streptophyta</taxon>
        <taxon>Embryophyta</taxon>
        <taxon>Tracheophyta</taxon>
        <taxon>Spermatophyta</taxon>
        <taxon>Magnoliopsida</taxon>
        <taxon>Liliopsida</taxon>
        <taxon>Asparagales</taxon>
        <taxon>Orchidaceae</taxon>
        <taxon>Vanilloideae</taxon>
        <taxon>Vanilleae</taxon>
        <taxon>Vanilla</taxon>
    </lineage>
</organism>
<gene>
    <name evidence="2" type="ORF">HPP92_025501</name>
</gene>
<feature type="compositionally biased region" description="Acidic residues" evidence="1">
    <location>
        <begin position="319"/>
        <end position="334"/>
    </location>
</feature>
<dbReference type="PANTHER" id="PTHR31197">
    <property type="entry name" value="OS01G0612600 PROTEIN"/>
    <property type="match status" value="1"/>
</dbReference>
<dbReference type="OrthoDB" id="1921166at2759"/>
<feature type="region of interest" description="Disordered" evidence="1">
    <location>
        <begin position="310"/>
        <end position="353"/>
    </location>
</feature>
<dbReference type="EMBL" id="JADCNM010000014">
    <property type="protein sequence ID" value="KAG0454197.1"/>
    <property type="molecule type" value="Genomic_DNA"/>
</dbReference>
<reference evidence="2 3" key="1">
    <citation type="journal article" date="2020" name="Nat. Food">
        <title>A phased Vanilla planifolia genome enables genetic improvement of flavour and production.</title>
        <authorList>
            <person name="Hasing T."/>
            <person name="Tang H."/>
            <person name="Brym M."/>
            <person name="Khazi F."/>
            <person name="Huang T."/>
            <person name="Chambers A.H."/>
        </authorList>
    </citation>
    <scope>NUCLEOTIDE SEQUENCE [LARGE SCALE GENOMIC DNA]</scope>
    <source>
        <tissue evidence="2">Leaf</tissue>
    </source>
</reference>
<accession>A0A835PQ81</accession>
<dbReference type="Pfam" id="PF07800">
    <property type="entry name" value="DUF1644"/>
    <property type="match status" value="1"/>
</dbReference>